<keyword evidence="1" id="KW-0732">Signal</keyword>
<dbReference type="EMBL" id="JAQQFM010000003">
    <property type="protein sequence ID" value="MFL9923894.1"/>
    <property type="molecule type" value="Genomic_DNA"/>
</dbReference>
<dbReference type="Gene3D" id="3.60.15.10">
    <property type="entry name" value="Ribonuclease Z/Hydroxyacylglutathione hydrolase-like"/>
    <property type="match status" value="1"/>
</dbReference>
<protein>
    <submittedName>
        <fullName evidence="3">MBL fold metallo-hydrolase</fullName>
    </submittedName>
</protein>
<reference evidence="3 4" key="1">
    <citation type="journal article" date="2024" name="Chem. Sci.">
        <title>Discovery of megapolipeptins by genome mining of a Burkholderiales bacteria collection.</title>
        <authorList>
            <person name="Paulo B.S."/>
            <person name="Recchia M.J.J."/>
            <person name="Lee S."/>
            <person name="Fergusson C.H."/>
            <person name="Romanowski S.B."/>
            <person name="Hernandez A."/>
            <person name="Krull N."/>
            <person name="Liu D.Y."/>
            <person name="Cavanagh H."/>
            <person name="Bos A."/>
            <person name="Gray C.A."/>
            <person name="Murphy B.T."/>
            <person name="Linington R.G."/>
            <person name="Eustaquio A.S."/>
        </authorList>
    </citation>
    <scope>NUCLEOTIDE SEQUENCE [LARGE SCALE GENOMIC DNA]</scope>
    <source>
        <strain evidence="3 4">RL21-008-BIB-A</strain>
    </source>
</reference>
<dbReference type="PANTHER" id="PTHR42951">
    <property type="entry name" value="METALLO-BETA-LACTAMASE DOMAIN-CONTAINING"/>
    <property type="match status" value="1"/>
</dbReference>
<keyword evidence="4" id="KW-1185">Reference proteome</keyword>
<proteinExistence type="predicted"/>
<dbReference type="CDD" id="cd07739">
    <property type="entry name" value="metallo-hydrolase-like_MBL-fold"/>
    <property type="match status" value="1"/>
</dbReference>
<evidence type="ECO:0000256" key="1">
    <source>
        <dbReference type="SAM" id="SignalP"/>
    </source>
</evidence>
<feature type="signal peptide" evidence="1">
    <location>
        <begin position="1"/>
        <end position="33"/>
    </location>
</feature>
<dbReference type="InterPro" id="IPR006311">
    <property type="entry name" value="TAT_signal"/>
</dbReference>
<dbReference type="PANTHER" id="PTHR42951:SF14">
    <property type="entry name" value="METALLO-BETA-LACTAMASE SUPERFAMILY PROTEIN"/>
    <property type="match status" value="1"/>
</dbReference>
<dbReference type="Proteomes" id="UP001629246">
    <property type="component" value="Unassembled WGS sequence"/>
</dbReference>
<dbReference type="PROSITE" id="PS51318">
    <property type="entry name" value="TAT"/>
    <property type="match status" value="1"/>
</dbReference>
<dbReference type="SUPFAM" id="SSF56281">
    <property type="entry name" value="Metallo-hydrolase/oxidoreductase"/>
    <property type="match status" value="1"/>
</dbReference>
<name>A0ABW9A6N4_9BURK</name>
<evidence type="ECO:0000259" key="2">
    <source>
        <dbReference type="SMART" id="SM00849"/>
    </source>
</evidence>
<organism evidence="3 4">
    <name type="scientific">Herbaspirillum lusitanum</name>
    <dbReference type="NCBI Taxonomy" id="213312"/>
    <lineage>
        <taxon>Bacteria</taxon>
        <taxon>Pseudomonadati</taxon>
        <taxon>Pseudomonadota</taxon>
        <taxon>Betaproteobacteria</taxon>
        <taxon>Burkholderiales</taxon>
        <taxon>Oxalobacteraceae</taxon>
        <taxon>Herbaspirillum</taxon>
    </lineage>
</organism>
<feature type="domain" description="Metallo-beta-lactamase" evidence="2">
    <location>
        <begin position="61"/>
        <end position="246"/>
    </location>
</feature>
<comment type="caution">
    <text evidence="3">The sequence shown here is derived from an EMBL/GenBank/DDBJ whole genome shotgun (WGS) entry which is preliminary data.</text>
</comment>
<dbReference type="SMART" id="SM00849">
    <property type="entry name" value="Lactamase_B"/>
    <property type="match status" value="1"/>
</dbReference>
<gene>
    <name evidence="3" type="ORF">PQR62_06455</name>
</gene>
<dbReference type="RefSeq" id="WP_408155991.1">
    <property type="nucleotide sequence ID" value="NZ_JAQQFM010000003.1"/>
</dbReference>
<evidence type="ECO:0000313" key="4">
    <source>
        <dbReference type="Proteomes" id="UP001629246"/>
    </source>
</evidence>
<feature type="chain" id="PRO_5045302162" evidence="1">
    <location>
        <begin position="34"/>
        <end position="311"/>
    </location>
</feature>
<evidence type="ECO:0000313" key="3">
    <source>
        <dbReference type="EMBL" id="MFL9923894.1"/>
    </source>
</evidence>
<accession>A0ABW9A6N4</accession>
<dbReference type="InterPro" id="IPR001279">
    <property type="entry name" value="Metallo-B-lactamas"/>
</dbReference>
<dbReference type="Pfam" id="PF00753">
    <property type="entry name" value="Lactamase_B"/>
    <property type="match status" value="1"/>
</dbReference>
<dbReference type="InterPro" id="IPR036866">
    <property type="entry name" value="RibonucZ/Hydroxyglut_hydro"/>
</dbReference>
<dbReference type="InterPro" id="IPR050855">
    <property type="entry name" value="NDM-1-like"/>
</dbReference>
<sequence length="311" mass="33606">MTNAPINTTRRLTFRLAAALAGLSLLSAGPAHAAETKTASAPQAQALKLQPYNAGAKGLFPVASVLIEGRRDAILVDAQFGRAQAEELVQKIRDSGKRLTTIYISHGDPDYYFGLETIHAAFPEVKILATAPTIAHIKETRAAKLAFWGPKMGADAPGATIVPQALKGDHLTLEGKRLQIIGLKGPQPDRTVLWIPSIKAVVGGILVNGNRHVWVADTQSLQSRKDWLAGLARIEQLKPEIVIPGHYAEGAPLNLQSVKFTEDYLKAFDEENARTANSAELIEAMKKRFPDAGPTSSLELSAKVIKGEMKW</sequence>